<evidence type="ECO:0000313" key="3">
    <source>
        <dbReference type="Proteomes" id="UP000826271"/>
    </source>
</evidence>
<evidence type="ECO:0000259" key="1">
    <source>
        <dbReference type="Pfam" id="PF03478"/>
    </source>
</evidence>
<organism evidence="2 3">
    <name type="scientific">Buddleja alternifolia</name>
    <dbReference type="NCBI Taxonomy" id="168488"/>
    <lineage>
        <taxon>Eukaryota</taxon>
        <taxon>Viridiplantae</taxon>
        <taxon>Streptophyta</taxon>
        <taxon>Embryophyta</taxon>
        <taxon>Tracheophyta</taxon>
        <taxon>Spermatophyta</taxon>
        <taxon>Magnoliopsida</taxon>
        <taxon>eudicotyledons</taxon>
        <taxon>Gunneridae</taxon>
        <taxon>Pentapetalae</taxon>
        <taxon>asterids</taxon>
        <taxon>lamiids</taxon>
        <taxon>Lamiales</taxon>
        <taxon>Scrophulariaceae</taxon>
        <taxon>Buddlejeae</taxon>
        <taxon>Buddleja</taxon>
    </lineage>
</organism>
<proteinExistence type="predicted"/>
<protein>
    <recommendedName>
        <fullName evidence="1">KIB1-4 beta-propeller domain-containing protein</fullName>
    </recommendedName>
</protein>
<accession>A0AAV6W8X1</accession>
<comment type="caution">
    <text evidence="2">The sequence shown here is derived from an EMBL/GenBank/DDBJ whole genome shotgun (WGS) entry which is preliminary data.</text>
</comment>
<dbReference type="PANTHER" id="PTHR33127:SF5">
    <property type="entry name" value="TRANSMEMBRANE PROTEIN"/>
    <property type="match status" value="1"/>
</dbReference>
<dbReference type="AlphaFoldDB" id="A0AAV6W8X1"/>
<dbReference type="InterPro" id="IPR005174">
    <property type="entry name" value="KIB1-4_b-propeller"/>
</dbReference>
<dbReference type="Proteomes" id="UP000826271">
    <property type="component" value="Unassembled WGS sequence"/>
</dbReference>
<feature type="domain" description="KIB1-4 beta-propeller" evidence="1">
    <location>
        <begin position="18"/>
        <end position="97"/>
    </location>
</feature>
<sequence length="135" mass="15697">MRTEEEEEGEEEDEEEVEVHEHYMVEVDADIWGVFITEDGRRVRVKKLDSSEMRWIELETLGNKCLYVNPNGSFAETCTVNGMADTIYFNQFHGKRGVFYSLKSEMYHSIDGDFASEEAYGLTEFYIGAWIKPTI</sequence>
<reference evidence="2" key="1">
    <citation type="submission" date="2019-10" db="EMBL/GenBank/DDBJ databases">
        <authorList>
            <person name="Zhang R."/>
            <person name="Pan Y."/>
            <person name="Wang J."/>
            <person name="Ma R."/>
            <person name="Yu S."/>
        </authorList>
    </citation>
    <scope>NUCLEOTIDE SEQUENCE</scope>
    <source>
        <strain evidence="2">LA-IB0</strain>
        <tissue evidence="2">Leaf</tissue>
    </source>
</reference>
<keyword evidence="3" id="KW-1185">Reference proteome</keyword>
<evidence type="ECO:0000313" key="2">
    <source>
        <dbReference type="EMBL" id="KAG8366534.1"/>
    </source>
</evidence>
<gene>
    <name evidence="2" type="ORF">BUALT_Bualt17G0089900</name>
</gene>
<dbReference type="PANTHER" id="PTHR33127">
    <property type="entry name" value="TRANSMEMBRANE PROTEIN"/>
    <property type="match status" value="1"/>
</dbReference>
<dbReference type="Pfam" id="PF03478">
    <property type="entry name" value="Beta-prop_KIB1-4"/>
    <property type="match status" value="1"/>
</dbReference>
<name>A0AAV6W8X1_9LAMI</name>
<dbReference type="EMBL" id="WHWC01000017">
    <property type="protein sequence ID" value="KAG8366534.1"/>
    <property type="molecule type" value="Genomic_DNA"/>
</dbReference>